<accession>A0A4Z1DXV9</accession>
<sequence length="157" mass="16606">MRTRQLALGSAIAATTLLLGACGQSETRDESGEITSGGDTDVFTLQVGDCLSTVETGEVNDVPTVPCSETHQLEVFGEYTFADGDYPGDESISTTAEQECVALFDAFVGLSYEESELGVTYYTPTQESWESGDDRLVSCLVGDPSQDVTGSLEGAAY</sequence>
<dbReference type="Pfam" id="PF13845">
    <property type="entry name" value="Septum_form"/>
    <property type="match status" value="1"/>
</dbReference>
<dbReference type="InterPro" id="IPR026004">
    <property type="entry name" value="Septum_form"/>
</dbReference>
<dbReference type="RefSeq" id="WP_135849975.1">
    <property type="nucleotide sequence ID" value="NZ_RHPJ01000003.1"/>
</dbReference>
<name>A0A4Z1DXV9_9MICO</name>
<feature type="domain" description="Septum formation-related" evidence="1">
    <location>
        <begin position="42"/>
        <end position="139"/>
    </location>
</feature>
<gene>
    <name evidence="2" type="ORF">SERN_1959</name>
</gene>
<dbReference type="AlphaFoldDB" id="A0A4Z1DXV9"/>
<dbReference type="OrthoDB" id="3628931at2"/>
<evidence type="ECO:0000259" key="1">
    <source>
        <dbReference type="Pfam" id="PF13845"/>
    </source>
</evidence>
<evidence type="ECO:0000313" key="3">
    <source>
        <dbReference type="Proteomes" id="UP000297318"/>
    </source>
</evidence>
<proteinExistence type="predicted"/>
<organism evidence="2 3">
    <name type="scientific">Serinibacter arcticus</name>
    <dbReference type="NCBI Taxonomy" id="1655435"/>
    <lineage>
        <taxon>Bacteria</taxon>
        <taxon>Bacillati</taxon>
        <taxon>Actinomycetota</taxon>
        <taxon>Actinomycetes</taxon>
        <taxon>Micrococcales</taxon>
        <taxon>Beutenbergiaceae</taxon>
        <taxon>Serinibacter</taxon>
    </lineage>
</organism>
<evidence type="ECO:0000313" key="2">
    <source>
        <dbReference type="EMBL" id="TGO04366.1"/>
    </source>
</evidence>
<protein>
    <recommendedName>
        <fullName evidence="1">Septum formation-related domain-containing protein</fullName>
    </recommendedName>
</protein>
<dbReference type="Proteomes" id="UP000297318">
    <property type="component" value="Unassembled WGS sequence"/>
</dbReference>
<reference evidence="2 3" key="1">
    <citation type="submission" date="2018-11" db="EMBL/GenBank/DDBJ databases">
        <title>Complete genome sequencing of the Actinobacteria Serinibacter sp. K3-2.</title>
        <authorList>
            <person name="Rakitin A.L."/>
            <person name="Beletsky A.V."/>
            <person name="Mardanov A.V."/>
            <person name="Ravin N.V."/>
            <person name="Gromova A.S."/>
            <person name="Filippova S.N."/>
            <person name="Gal'Chenko V.F."/>
        </authorList>
    </citation>
    <scope>NUCLEOTIDE SEQUENCE [LARGE SCALE GENOMIC DNA]</scope>
    <source>
        <strain evidence="2 3">K3-2</strain>
    </source>
</reference>
<comment type="caution">
    <text evidence="2">The sequence shown here is derived from an EMBL/GenBank/DDBJ whole genome shotgun (WGS) entry which is preliminary data.</text>
</comment>
<keyword evidence="3" id="KW-1185">Reference proteome</keyword>
<dbReference type="PROSITE" id="PS51257">
    <property type="entry name" value="PROKAR_LIPOPROTEIN"/>
    <property type="match status" value="1"/>
</dbReference>
<dbReference type="EMBL" id="RHPJ01000003">
    <property type="protein sequence ID" value="TGO04366.1"/>
    <property type="molecule type" value="Genomic_DNA"/>
</dbReference>